<organism evidence="3 4">
    <name type="scientific">Pedobacter kyungheensis</name>
    <dbReference type="NCBI Taxonomy" id="1069985"/>
    <lineage>
        <taxon>Bacteria</taxon>
        <taxon>Pseudomonadati</taxon>
        <taxon>Bacteroidota</taxon>
        <taxon>Sphingobacteriia</taxon>
        <taxon>Sphingobacteriales</taxon>
        <taxon>Sphingobacteriaceae</taxon>
        <taxon>Pedobacter</taxon>
    </lineage>
</organism>
<evidence type="ECO:0000259" key="2">
    <source>
        <dbReference type="Pfam" id="PF16242"/>
    </source>
</evidence>
<dbReference type="OrthoDB" id="1432662at2"/>
<reference evidence="3 4" key="1">
    <citation type="submission" date="2014-10" db="EMBL/GenBank/DDBJ databases">
        <title>Pedobacter Kyungheensis.</title>
        <authorList>
            <person name="Anderson B.M."/>
            <person name="Newman J.D."/>
        </authorList>
    </citation>
    <scope>NUCLEOTIDE SEQUENCE [LARGE SCALE GENOMIC DNA]</scope>
    <source>
        <strain evidence="3 4">KACC 16221</strain>
    </source>
</reference>
<keyword evidence="4" id="KW-1185">Reference proteome</keyword>
<dbReference type="SUPFAM" id="SSF50475">
    <property type="entry name" value="FMN-binding split barrel"/>
    <property type="match status" value="1"/>
</dbReference>
<feature type="compositionally biased region" description="Polar residues" evidence="1">
    <location>
        <begin position="1"/>
        <end position="11"/>
    </location>
</feature>
<dbReference type="Gene3D" id="2.30.110.10">
    <property type="entry name" value="Electron Transport, Fmn-binding Protein, Chain A"/>
    <property type="match status" value="1"/>
</dbReference>
<comment type="caution">
    <text evidence="3">The sequence shown here is derived from an EMBL/GenBank/DDBJ whole genome shotgun (WGS) entry which is preliminary data.</text>
</comment>
<dbReference type="EMBL" id="JSYN01000013">
    <property type="protein sequence ID" value="KIA93743.1"/>
    <property type="molecule type" value="Genomic_DNA"/>
</dbReference>
<name>A0A0C1FPU2_9SPHI</name>
<dbReference type="Proteomes" id="UP000031246">
    <property type="component" value="Unassembled WGS sequence"/>
</dbReference>
<proteinExistence type="predicted"/>
<gene>
    <name evidence="3" type="ORF">OC25_11885</name>
</gene>
<dbReference type="Pfam" id="PF16242">
    <property type="entry name" value="Pyrid_ox_like"/>
    <property type="match status" value="1"/>
</dbReference>
<evidence type="ECO:0000313" key="3">
    <source>
        <dbReference type="EMBL" id="KIA93743.1"/>
    </source>
</evidence>
<dbReference type="RefSeq" id="WP_039476221.1">
    <property type="nucleotide sequence ID" value="NZ_JSYN01000013.1"/>
</dbReference>
<dbReference type="AlphaFoldDB" id="A0A0C1FPU2"/>
<accession>A0A0C1FPU2</accession>
<evidence type="ECO:0000256" key="1">
    <source>
        <dbReference type="SAM" id="MobiDB-lite"/>
    </source>
</evidence>
<dbReference type="InterPro" id="IPR038725">
    <property type="entry name" value="YdaG_split_barrel_FMN-bd"/>
</dbReference>
<dbReference type="InterPro" id="IPR012349">
    <property type="entry name" value="Split_barrel_FMN-bd"/>
</dbReference>
<feature type="domain" description="General stress protein FMN-binding split barrel" evidence="2">
    <location>
        <begin position="26"/>
        <end position="174"/>
    </location>
</feature>
<sequence>MATSQEGSTNRTQEEENIKDLGGKSAVEKLRELAEKAESCFFCTNIKTGVPLSVRPMAIQQVDDDGNIWFMSMKDSHKNEELAADPFTHLFFQASAHSGFVNIYGISEISRDQAKIDELWSPLIKTWFQGGKDDPNITLIKVIPSEGYYWDTKHGTAVAFLKMAASVITGKTMDDSVEGSLEID</sequence>
<dbReference type="InterPro" id="IPR052917">
    <property type="entry name" value="Stress-Dev_Protein"/>
</dbReference>
<dbReference type="PANTHER" id="PTHR34818:SF1">
    <property type="entry name" value="PROTEIN BLI-3"/>
    <property type="match status" value="1"/>
</dbReference>
<protein>
    <submittedName>
        <fullName evidence="3">General stress protein</fullName>
    </submittedName>
</protein>
<evidence type="ECO:0000313" key="4">
    <source>
        <dbReference type="Proteomes" id="UP000031246"/>
    </source>
</evidence>
<feature type="region of interest" description="Disordered" evidence="1">
    <location>
        <begin position="1"/>
        <end position="20"/>
    </location>
</feature>
<dbReference type="PANTHER" id="PTHR34818">
    <property type="entry name" value="PROTEIN BLI-3"/>
    <property type="match status" value="1"/>
</dbReference>